<dbReference type="EMBL" id="JACASE010000013">
    <property type="protein sequence ID" value="KAF6418867.1"/>
    <property type="molecule type" value="Genomic_DNA"/>
</dbReference>
<evidence type="ECO:0000256" key="1">
    <source>
        <dbReference type="SAM" id="MobiDB-lite"/>
    </source>
</evidence>
<feature type="compositionally biased region" description="Polar residues" evidence="1">
    <location>
        <begin position="48"/>
        <end position="58"/>
    </location>
</feature>
<feature type="region of interest" description="Disordered" evidence="1">
    <location>
        <begin position="46"/>
        <end position="71"/>
    </location>
</feature>
<keyword evidence="3" id="KW-1185">Reference proteome</keyword>
<accession>A0A7J8D6Q1</accession>
<evidence type="ECO:0000313" key="3">
    <source>
        <dbReference type="Proteomes" id="UP000593571"/>
    </source>
</evidence>
<feature type="region of interest" description="Disordered" evidence="1">
    <location>
        <begin position="89"/>
        <end position="123"/>
    </location>
</feature>
<dbReference type="AlphaFoldDB" id="A0A7J8D6Q1"/>
<organism evidence="2 3">
    <name type="scientific">Rousettus aegyptiacus</name>
    <name type="common">Egyptian fruit bat</name>
    <name type="synonym">Pteropus aegyptiacus</name>
    <dbReference type="NCBI Taxonomy" id="9407"/>
    <lineage>
        <taxon>Eukaryota</taxon>
        <taxon>Metazoa</taxon>
        <taxon>Chordata</taxon>
        <taxon>Craniata</taxon>
        <taxon>Vertebrata</taxon>
        <taxon>Euteleostomi</taxon>
        <taxon>Mammalia</taxon>
        <taxon>Eutheria</taxon>
        <taxon>Laurasiatheria</taxon>
        <taxon>Chiroptera</taxon>
        <taxon>Yinpterochiroptera</taxon>
        <taxon>Pteropodoidea</taxon>
        <taxon>Pteropodidae</taxon>
        <taxon>Rousettinae</taxon>
        <taxon>Rousettus</taxon>
    </lineage>
</organism>
<protein>
    <submittedName>
        <fullName evidence="2">Uncharacterized protein</fullName>
    </submittedName>
</protein>
<reference evidence="2 3" key="1">
    <citation type="journal article" date="2020" name="Nature">
        <title>Six reference-quality genomes reveal evolution of bat adaptations.</title>
        <authorList>
            <person name="Jebb D."/>
            <person name="Huang Z."/>
            <person name="Pippel M."/>
            <person name="Hughes G.M."/>
            <person name="Lavrichenko K."/>
            <person name="Devanna P."/>
            <person name="Winkler S."/>
            <person name="Jermiin L.S."/>
            <person name="Skirmuntt E.C."/>
            <person name="Katzourakis A."/>
            <person name="Burkitt-Gray L."/>
            <person name="Ray D.A."/>
            <person name="Sullivan K.A.M."/>
            <person name="Roscito J.G."/>
            <person name="Kirilenko B.M."/>
            <person name="Davalos L.M."/>
            <person name="Corthals A.P."/>
            <person name="Power M.L."/>
            <person name="Jones G."/>
            <person name="Ransome R.D."/>
            <person name="Dechmann D.K.N."/>
            <person name="Locatelli A.G."/>
            <person name="Puechmaille S.J."/>
            <person name="Fedrigo O."/>
            <person name="Jarvis E.D."/>
            <person name="Hiller M."/>
            <person name="Vernes S.C."/>
            <person name="Myers E.W."/>
            <person name="Teeling E.C."/>
        </authorList>
    </citation>
    <scope>NUCLEOTIDE SEQUENCE [LARGE SCALE GENOMIC DNA]</scope>
    <source>
        <strain evidence="2">MRouAeg1</strain>
        <tissue evidence="2">Muscle</tissue>
    </source>
</reference>
<comment type="caution">
    <text evidence="2">The sequence shown here is derived from an EMBL/GenBank/DDBJ whole genome shotgun (WGS) entry which is preliminary data.</text>
</comment>
<name>A0A7J8D6Q1_ROUAE</name>
<gene>
    <name evidence="2" type="ORF">HJG63_008867</name>
</gene>
<feature type="compositionally biased region" description="Basic residues" evidence="1">
    <location>
        <begin position="59"/>
        <end position="71"/>
    </location>
</feature>
<dbReference type="Proteomes" id="UP000593571">
    <property type="component" value="Unassembled WGS sequence"/>
</dbReference>
<evidence type="ECO:0000313" key="2">
    <source>
        <dbReference type="EMBL" id="KAF6418867.1"/>
    </source>
</evidence>
<sequence length="203" mass="23035">MMYVNCFGICDSLHRSRGVWLGDVTKSEWRAVEWLKIRKPLRGKWQNHRASSAWQQTRSPKRRGTPKYKRKQERGAGCVICQHEELPPPGAAKTSCPRGGLPQAPGARAPPSPPSLLSSPPSSLAAQDDLLWDQLPCCPTSHTHNFKKHLSGDKNSSPIFQSPKIGVKLILTQTLTQHLKNIILTWNQYKNYCILRSFFFFFK</sequence>
<proteinExistence type="predicted"/>